<accession>E6QP38</accession>
<comment type="caution">
    <text evidence="2">The sequence shown here is derived from an EMBL/GenBank/DDBJ whole genome shotgun (WGS) entry which is preliminary data.</text>
</comment>
<dbReference type="PANTHER" id="PTHR18964:SF149">
    <property type="entry name" value="BIFUNCTIONAL UDP-N-ACETYLGLUCOSAMINE 2-EPIMERASE_N-ACETYLMANNOSAMINE KINASE"/>
    <property type="match status" value="1"/>
</dbReference>
<dbReference type="EMBL" id="CABQ01000305">
    <property type="protein sequence ID" value="CBI09009.1"/>
    <property type="molecule type" value="Genomic_DNA"/>
</dbReference>
<dbReference type="InterPro" id="IPR043129">
    <property type="entry name" value="ATPase_NBD"/>
</dbReference>
<name>E6QP38_9ZZZZ</name>
<evidence type="ECO:0000313" key="2">
    <source>
        <dbReference type="EMBL" id="CBI09009.1"/>
    </source>
</evidence>
<feature type="compositionally biased region" description="Polar residues" evidence="1">
    <location>
        <begin position="117"/>
        <end position="133"/>
    </location>
</feature>
<keyword evidence="2" id="KW-0808">Transferase</keyword>
<feature type="compositionally biased region" description="Low complexity" evidence="1">
    <location>
        <begin position="1"/>
        <end position="44"/>
    </location>
</feature>
<dbReference type="Gene3D" id="3.30.420.40">
    <property type="match status" value="2"/>
</dbReference>
<sequence>MDPCLTPITPTGSSTPPCPLAQPSSSSSSRSPPTEPSPGKTAPTTPTPCLPAAPHSSMSTGSTDLVSLRKALCHNAMPFASPLDPIPKVPPRDAKSPAKRLQSCCPLLYNAGEMTKPIQNTAKPSSKATAQEKSSAKGPSVKAPNGPVTLCVDIGGTGLKMMALDATGLPASERLRELTPNPATPDSVLAILETLKKQMPAFDRVSVGFPGVIKHGTTLAAFNLDPAWADFPLEKTLQKRWKKPVRLANDASIQGYGAIHGKGVELCLTLGTGLGSSLFTNGHLCPGLELAHHPWRKGLTYEDFLGKRGLDKYGKKQWNKLVAKAIAQTSQLFNWDFLHIGGGNAKHLTIDLAKNIRIVPNEEGLLGGVALWHDL</sequence>
<dbReference type="PANTHER" id="PTHR18964">
    <property type="entry name" value="ROK (REPRESSOR, ORF, KINASE) FAMILY"/>
    <property type="match status" value="1"/>
</dbReference>
<dbReference type="InterPro" id="IPR000600">
    <property type="entry name" value="ROK"/>
</dbReference>
<dbReference type="Pfam" id="PF00480">
    <property type="entry name" value="ROK"/>
    <property type="match status" value="1"/>
</dbReference>
<feature type="region of interest" description="Disordered" evidence="1">
    <location>
        <begin position="1"/>
        <end position="62"/>
    </location>
</feature>
<dbReference type="AlphaFoldDB" id="E6QP38"/>
<protein>
    <submittedName>
        <fullName evidence="2">Polyphosphate glucokinase (Modular protein)</fullName>
    </submittedName>
</protein>
<feature type="region of interest" description="Disordered" evidence="1">
    <location>
        <begin position="116"/>
        <end position="142"/>
    </location>
</feature>
<evidence type="ECO:0000256" key="1">
    <source>
        <dbReference type="SAM" id="MobiDB-lite"/>
    </source>
</evidence>
<reference evidence="2" key="1">
    <citation type="submission" date="2009-10" db="EMBL/GenBank/DDBJ databases">
        <title>Diversity of trophic interactions inside an arsenic-rich microbial ecosystem.</title>
        <authorList>
            <person name="Bertin P.N."/>
            <person name="Heinrich-Salmeron A."/>
            <person name="Pelletier E."/>
            <person name="Goulhen-Chollet F."/>
            <person name="Arsene-Ploetze F."/>
            <person name="Gallien S."/>
            <person name="Calteau A."/>
            <person name="Vallenet D."/>
            <person name="Casiot C."/>
            <person name="Chane-Woon-Ming B."/>
            <person name="Giloteaux L."/>
            <person name="Barakat M."/>
            <person name="Bonnefoy V."/>
            <person name="Bruneel O."/>
            <person name="Chandler M."/>
            <person name="Cleiss J."/>
            <person name="Duran R."/>
            <person name="Elbaz-Poulichet F."/>
            <person name="Fonknechten N."/>
            <person name="Lauga B."/>
            <person name="Mornico D."/>
            <person name="Ortet P."/>
            <person name="Schaeffer C."/>
            <person name="Siguier P."/>
            <person name="Alexander Thil Smith A."/>
            <person name="Van Dorsselaer A."/>
            <person name="Weissenbach J."/>
            <person name="Medigue C."/>
            <person name="Le Paslier D."/>
        </authorList>
    </citation>
    <scope>NUCLEOTIDE SEQUENCE</scope>
</reference>
<dbReference type="GO" id="GO:0016301">
    <property type="term" value="F:kinase activity"/>
    <property type="evidence" value="ECO:0007669"/>
    <property type="project" value="UniProtKB-KW"/>
</dbReference>
<keyword evidence="2" id="KW-0418">Kinase</keyword>
<organism evidence="2">
    <name type="scientific">mine drainage metagenome</name>
    <dbReference type="NCBI Taxonomy" id="410659"/>
    <lineage>
        <taxon>unclassified sequences</taxon>
        <taxon>metagenomes</taxon>
        <taxon>ecological metagenomes</taxon>
    </lineage>
</organism>
<gene>
    <name evidence="2" type="ORF">CARN6_2549</name>
</gene>
<proteinExistence type="predicted"/>
<dbReference type="SUPFAM" id="SSF53067">
    <property type="entry name" value="Actin-like ATPase domain"/>
    <property type="match status" value="1"/>
</dbReference>